<evidence type="ECO:0000313" key="1">
    <source>
        <dbReference type="EMBL" id="GAC33798.1"/>
    </source>
</evidence>
<name>K6ZYK2_9ALTE</name>
<sequence>MAGSVAQASALPSFDAEYTAYRYGKKLGYALLSVENIENDTYRMEYHSKVSLFFLSDKRTEISDFAFIDDKIVPKNYRFSRTGTGSNKSTKIVFDPNEDKIFVDNKPGIEWDEQFDNQLYRLDMQQKLALGQTEFSYHVINYRGQERDYNLKVMGTEQLTLPYGMLEGIKVEIVRHNSTRETFAWFSPQLNYQLVRLQQFKDDKEQGDIQLKTFTLTQ</sequence>
<dbReference type="STRING" id="1129793.GPLA_2904"/>
<evidence type="ECO:0008006" key="3">
    <source>
        <dbReference type="Google" id="ProtNLM"/>
    </source>
</evidence>
<proteinExistence type="predicted"/>
<accession>K6ZYK2</accession>
<reference evidence="2" key="1">
    <citation type="journal article" date="2014" name="Environ. Microbiol.">
        <title>Comparative genomics of the marine bacterial genus Glaciecola reveals the high degree of genomic diversity and genomic characteristic for cold adaptation.</title>
        <authorList>
            <person name="Qin Q.L."/>
            <person name="Xie B.B."/>
            <person name="Yu Y."/>
            <person name="Shu Y.L."/>
            <person name="Rong J.C."/>
            <person name="Zhang Y.J."/>
            <person name="Zhao D.L."/>
            <person name="Chen X.L."/>
            <person name="Zhang X.Y."/>
            <person name="Chen B."/>
            <person name="Zhou B.C."/>
            <person name="Zhang Y.Z."/>
        </authorList>
    </citation>
    <scope>NUCLEOTIDE SEQUENCE [LARGE SCALE GENOMIC DNA]</scope>
    <source>
        <strain evidence="2">LMG 21857</strain>
    </source>
</reference>
<dbReference type="Pfam" id="PF11306">
    <property type="entry name" value="DUF3108"/>
    <property type="match status" value="1"/>
</dbReference>
<comment type="caution">
    <text evidence="1">The sequence shown here is derived from an EMBL/GenBank/DDBJ whole genome shotgun (WGS) entry which is preliminary data.</text>
</comment>
<dbReference type="EMBL" id="BAER01000074">
    <property type="protein sequence ID" value="GAC33798.1"/>
    <property type="molecule type" value="Genomic_DNA"/>
</dbReference>
<dbReference type="Proteomes" id="UP000006322">
    <property type="component" value="Unassembled WGS sequence"/>
</dbReference>
<dbReference type="InterPro" id="IPR021457">
    <property type="entry name" value="DUF3108"/>
</dbReference>
<dbReference type="AlphaFoldDB" id="K6ZYK2"/>
<organism evidence="1 2">
    <name type="scientific">Paraglaciecola polaris LMG 21857</name>
    <dbReference type="NCBI Taxonomy" id="1129793"/>
    <lineage>
        <taxon>Bacteria</taxon>
        <taxon>Pseudomonadati</taxon>
        <taxon>Pseudomonadota</taxon>
        <taxon>Gammaproteobacteria</taxon>
        <taxon>Alteromonadales</taxon>
        <taxon>Alteromonadaceae</taxon>
        <taxon>Paraglaciecola</taxon>
    </lineage>
</organism>
<gene>
    <name evidence="1" type="ORF">GPLA_2904</name>
</gene>
<keyword evidence="2" id="KW-1185">Reference proteome</keyword>
<evidence type="ECO:0000313" key="2">
    <source>
        <dbReference type="Proteomes" id="UP000006322"/>
    </source>
</evidence>
<protein>
    <recommendedName>
        <fullName evidence="3">DUF3108 domain-containing protein</fullName>
    </recommendedName>
</protein>